<dbReference type="OrthoDB" id="786951at2759"/>
<accession>A0A2I0A719</accession>
<name>A0A2I0A719_9ASPA</name>
<evidence type="ECO:0000313" key="2">
    <source>
        <dbReference type="Proteomes" id="UP000236161"/>
    </source>
</evidence>
<proteinExistence type="predicted"/>
<dbReference type="AlphaFoldDB" id="A0A2I0A719"/>
<protein>
    <submittedName>
        <fullName evidence="1">Uncharacterized protein</fullName>
    </submittedName>
</protein>
<dbReference type="EMBL" id="KZ452013">
    <property type="protein sequence ID" value="PKA51328.1"/>
    <property type="molecule type" value="Genomic_DNA"/>
</dbReference>
<sequence>MKEREAAEKLRRREEEMVTEFESRKGCNGENIFADYRKAEASLVQLENKEIMEAVKEAAMRSRRWRIKWKNKR</sequence>
<keyword evidence="2" id="KW-1185">Reference proteome</keyword>
<reference evidence="1 2" key="1">
    <citation type="journal article" date="2017" name="Nature">
        <title>The Apostasia genome and the evolution of orchids.</title>
        <authorList>
            <person name="Zhang G.Q."/>
            <person name="Liu K.W."/>
            <person name="Li Z."/>
            <person name="Lohaus R."/>
            <person name="Hsiao Y.Y."/>
            <person name="Niu S.C."/>
            <person name="Wang J.Y."/>
            <person name="Lin Y.C."/>
            <person name="Xu Q."/>
            <person name="Chen L.J."/>
            <person name="Yoshida K."/>
            <person name="Fujiwara S."/>
            <person name="Wang Z.W."/>
            <person name="Zhang Y.Q."/>
            <person name="Mitsuda N."/>
            <person name="Wang M."/>
            <person name="Liu G.H."/>
            <person name="Pecoraro L."/>
            <person name="Huang H.X."/>
            <person name="Xiao X.J."/>
            <person name="Lin M."/>
            <person name="Wu X.Y."/>
            <person name="Wu W.L."/>
            <person name="Chen Y.Y."/>
            <person name="Chang S.B."/>
            <person name="Sakamoto S."/>
            <person name="Ohme-Takagi M."/>
            <person name="Yagi M."/>
            <person name="Zeng S.J."/>
            <person name="Shen C.Y."/>
            <person name="Yeh C.M."/>
            <person name="Luo Y.B."/>
            <person name="Tsai W.C."/>
            <person name="Van de Peer Y."/>
            <person name="Liu Z.J."/>
        </authorList>
    </citation>
    <scope>NUCLEOTIDE SEQUENCE [LARGE SCALE GENOMIC DNA]</scope>
    <source>
        <strain evidence="2">cv. Shenzhen</strain>
        <tissue evidence="1">Stem</tissue>
    </source>
</reference>
<evidence type="ECO:0000313" key="1">
    <source>
        <dbReference type="EMBL" id="PKA51328.1"/>
    </source>
</evidence>
<organism evidence="1 2">
    <name type="scientific">Apostasia shenzhenica</name>
    <dbReference type="NCBI Taxonomy" id="1088818"/>
    <lineage>
        <taxon>Eukaryota</taxon>
        <taxon>Viridiplantae</taxon>
        <taxon>Streptophyta</taxon>
        <taxon>Embryophyta</taxon>
        <taxon>Tracheophyta</taxon>
        <taxon>Spermatophyta</taxon>
        <taxon>Magnoliopsida</taxon>
        <taxon>Liliopsida</taxon>
        <taxon>Asparagales</taxon>
        <taxon>Orchidaceae</taxon>
        <taxon>Apostasioideae</taxon>
        <taxon>Apostasia</taxon>
    </lineage>
</organism>
<dbReference type="Proteomes" id="UP000236161">
    <property type="component" value="Unassembled WGS sequence"/>
</dbReference>
<gene>
    <name evidence="1" type="ORF">AXF42_Ash002691</name>
</gene>